<feature type="transmembrane region" description="Helical" evidence="2">
    <location>
        <begin position="799"/>
        <end position="822"/>
    </location>
</feature>
<feature type="signal peptide" evidence="3">
    <location>
        <begin position="1"/>
        <end position="46"/>
    </location>
</feature>
<feature type="transmembrane region" description="Helical" evidence="2">
    <location>
        <begin position="306"/>
        <end position="328"/>
    </location>
</feature>
<keyword evidence="2" id="KW-0472">Membrane</keyword>
<dbReference type="EMBL" id="BDRX01000073">
    <property type="protein sequence ID" value="GBF96009.1"/>
    <property type="molecule type" value="Genomic_DNA"/>
</dbReference>
<name>A0A2V0P8W7_9CHLO</name>
<keyword evidence="5" id="KW-1185">Reference proteome</keyword>
<keyword evidence="3" id="KW-0732">Signal</keyword>
<feature type="transmembrane region" description="Helical" evidence="2">
    <location>
        <begin position="70"/>
        <end position="98"/>
    </location>
</feature>
<feature type="transmembrane region" description="Helical" evidence="2">
    <location>
        <begin position="408"/>
        <end position="433"/>
    </location>
</feature>
<keyword evidence="2" id="KW-1133">Transmembrane helix</keyword>
<dbReference type="InParanoid" id="A0A2V0P8W7"/>
<dbReference type="OrthoDB" id="262547at2759"/>
<dbReference type="PANTHER" id="PTHR11040">
    <property type="entry name" value="ZINC/IRON TRANSPORTER"/>
    <property type="match status" value="1"/>
</dbReference>
<feature type="transmembrane region" description="Helical" evidence="2">
    <location>
        <begin position="654"/>
        <end position="682"/>
    </location>
</feature>
<feature type="compositionally biased region" description="Low complexity" evidence="1">
    <location>
        <begin position="110"/>
        <end position="121"/>
    </location>
</feature>
<dbReference type="STRING" id="307507.A0A2V0P8W7"/>
<accession>A0A2V0P8W7</accession>
<evidence type="ECO:0000313" key="5">
    <source>
        <dbReference type="Proteomes" id="UP000247498"/>
    </source>
</evidence>
<organism evidence="4 5">
    <name type="scientific">Raphidocelis subcapitata</name>
    <dbReference type="NCBI Taxonomy" id="307507"/>
    <lineage>
        <taxon>Eukaryota</taxon>
        <taxon>Viridiplantae</taxon>
        <taxon>Chlorophyta</taxon>
        <taxon>core chlorophytes</taxon>
        <taxon>Chlorophyceae</taxon>
        <taxon>CS clade</taxon>
        <taxon>Sphaeropleales</taxon>
        <taxon>Selenastraceae</taxon>
        <taxon>Raphidocelis</taxon>
    </lineage>
</organism>
<feature type="compositionally biased region" description="Basic residues" evidence="1">
    <location>
        <begin position="547"/>
        <end position="556"/>
    </location>
</feature>
<feature type="transmembrane region" description="Helical" evidence="2">
    <location>
        <begin position="466"/>
        <end position="484"/>
    </location>
</feature>
<feature type="transmembrane region" description="Helical" evidence="2">
    <location>
        <begin position="440"/>
        <end position="460"/>
    </location>
</feature>
<feature type="transmembrane region" description="Helical" evidence="2">
    <location>
        <begin position="334"/>
        <end position="355"/>
    </location>
</feature>
<feature type="transmembrane region" description="Helical" evidence="2">
    <location>
        <begin position="175"/>
        <end position="195"/>
    </location>
</feature>
<feature type="region of interest" description="Disordered" evidence="1">
    <location>
        <begin position="547"/>
        <end position="588"/>
    </location>
</feature>
<dbReference type="AlphaFoldDB" id="A0A2V0P8W7"/>
<proteinExistence type="predicted"/>
<feature type="transmembrane region" description="Helical" evidence="2">
    <location>
        <begin position="243"/>
        <end position="265"/>
    </location>
</feature>
<feature type="transmembrane region" description="Helical" evidence="2">
    <location>
        <begin position="688"/>
        <end position="711"/>
    </location>
</feature>
<dbReference type="GO" id="GO:0005385">
    <property type="term" value="F:zinc ion transmembrane transporter activity"/>
    <property type="evidence" value="ECO:0007669"/>
    <property type="project" value="TreeGrafter"/>
</dbReference>
<dbReference type="GO" id="GO:0016020">
    <property type="term" value="C:membrane"/>
    <property type="evidence" value="ECO:0007669"/>
    <property type="project" value="TreeGrafter"/>
</dbReference>
<evidence type="ECO:0000256" key="3">
    <source>
        <dbReference type="SAM" id="SignalP"/>
    </source>
</evidence>
<gene>
    <name evidence="4" type="ORF">Rsub_08824</name>
</gene>
<feature type="transmembrane region" description="Helical" evidence="2">
    <location>
        <begin position="144"/>
        <end position="169"/>
    </location>
</feature>
<keyword evidence="2" id="KW-0812">Transmembrane</keyword>
<feature type="region of interest" description="Disordered" evidence="1">
    <location>
        <begin position="101"/>
        <end position="140"/>
    </location>
</feature>
<protein>
    <submittedName>
        <fullName evidence="4">Zinc transporter</fullName>
    </submittedName>
</protein>
<comment type="caution">
    <text evidence="4">The sequence shown here is derived from an EMBL/GenBank/DDBJ whole genome shotgun (WGS) entry which is preliminary data.</text>
</comment>
<feature type="transmembrane region" description="Helical" evidence="2">
    <location>
        <begin position="718"/>
        <end position="747"/>
    </location>
</feature>
<dbReference type="PANTHER" id="PTHR11040:SF70">
    <property type="entry name" value="OS05G0316100 PROTEIN"/>
    <property type="match status" value="1"/>
</dbReference>
<feature type="chain" id="PRO_5016161654" evidence="3">
    <location>
        <begin position="47"/>
        <end position="827"/>
    </location>
</feature>
<sequence>MAGPTLDPQERGPQRGSPPACRAAARAAAALQLLLLLLLLVSRAGAAAVGADPQPAPLRLHAGRAASRALLQWGAASAIAGGGGGGGGGAWAAGGRLYDQEQHLQRRQQEPQQQQQQQQQQEEQEDLQQQEQEQQRKEQRRVPIGAIAAMTLAMALASGLGAVPFFFLGSLPRPWAGLANAVASGVMLAASFALLHEGAPHGGAPLVGGMLLGAAFVKFSQQYLERYEVDSFEDLRGADARRIILFLAVMAAHAVGEGSGVGVSFSGERGWAAGTTCTLAIGLHNVPEGLAVATVLASRGASPRRLLLWTVLTALPQALVAVPSYLFVEAFAALLPLAMGFAAGCMCWIVVAELLPDALDALDGATVATAATAAAAWLQGLAIFIDHLERGGGGGGGGASALAGGPPLAPLAVSLLLPLLAPGIAAGMAANLLRSRPAALGLAGGALAGGGALSLLWLAALGRQGLAATALCGVCGAAAAALLGQDLMAGCVGGGVCRVPSALWDARKKDDCDAEAGHTPALQRNGDGGHADAVAHVRPYPLQHLQHLHHHHHHHQQQQQQYAPAHAAAPCGPIWAPPHEPSDVASPTHGRSWAMAVIVGDPATNGGGGGGGGGGSLARTLSGDAGSHPRLARASSGGGRPHAALLTFGLAGRVACVAMLGAALTCAAHGAALAGALLAAAGEGGGHFVVPMALHGALAGVACGGALVAAFGGGVRRVGALAALLCSGGPLVALALVVVGPSAYAGAAGSGALPAAAAAFSGGGEKLLAAAAGWSLHAGLSTAAPLARSWHARRAAAGVAAGAAIAVAGAGLAAALCAGTPYCLSPH</sequence>
<evidence type="ECO:0000256" key="1">
    <source>
        <dbReference type="SAM" id="MobiDB-lite"/>
    </source>
</evidence>
<reference evidence="4 5" key="1">
    <citation type="journal article" date="2018" name="Sci. Rep.">
        <title>Raphidocelis subcapitata (=Pseudokirchneriella subcapitata) provides an insight into genome evolution and environmental adaptations in the Sphaeropleales.</title>
        <authorList>
            <person name="Suzuki S."/>
            <person name="Yamaguchi H."/>
            <person name="Nakajima N."/>
            <person name="Kawachi M."/>
        </authorList>
    </citation>
    <scope>NUCLEOTIDE SEQUENCE [LARGE SCALE GENOMIC DNA]</scope>
    <source>
        <strain evidence="4 5">NIES-35</strain>
    </source>
</reference>
<evidence type="ECO:0000256" key="2">
    <source>
        <dbReference type="SAM" id="Phobius"/>
    </source>
</evidence>
<evidence type="ECO:0000313" key="4">
    <source>
        <dbReference type="EMBL" id="GBF96009.1"/>
    </source>
</evidence>
<dbReference type="Proteomes" id="UP000247498">
    <property type="component" value="Unassembled WGS sequence"/>
</dbReference>